<evidence type="ECO:0000256" key="8">
    <source>
        <dbReference type="ARBA" id="ARBA00023125"/>
    </source>
</evidence>
<evidence type="ECO:0000256" key="10">
    <source>
        <dbReference type="ARBA" id="ARBA00023242"/>
    </source>
</evidence>
<dbReference type="InterPro" id="IPR038441">
    <property type="entry name" value="THAP_Znf_sf"/>
</dbReference>
<dbReference type="Gene3D" id="6.20.210.20">
    <property type="entry name" value="THAP domain"/>
    <property type="match status" value="1"/>
</dbReference>
<feature type="domain" description="THAP-type" evidence="14">
    <location>
        <begin position="1"/>
        <end position="86"/>
    </location>
</feature>
<dbReference type="PANTHER" id="PTHR46600:SF1">
    <property type="entry name" value="THAP DOMAIN-CONTAINING PROTEIN 1"/>
    <property type="match status" value="1"/>
</dbReference>
<dbReference type="GO" id="GO:0005654">
    <property type="term" value="C:nucleoplasm"/>
    <property type="evidence" value="ECO:0007669"/>
    <property type="project" value="UniProtKB-SubCell"/>
</dbReference>
<evidence type="ECO:0000313" key="15">
    <source>
        <dbReference type="EMBL" id="KYM93381.1"/>
    </source>
</evidence>
<dbReference type="EMBL" id="KQ978516">
    <property type="protein sequence ID" value="KYM93381.1"/>
    <property type="molecule type" value="Genomic_DNA"/>
</dbReference>
<evidence type="ECO:0000256" key="11">
    <source>
        <dbReference type="ARBA" id="ARBA00023306"/>
    </source>
</evidence>
<keyword evidence="11" id="KW-0131">Cell cycle</keyword>
<dbReference type="Pfam" id="PF05485">
    <property type="entry name" value="THAP"/>
    <property type="match status" value="1"/>
</dbReference>
<sequence length="152" mass="17642">MEKNKNSGKWCCVPSCKWVKGDNISLHYFPKDKDLRKKWTIACKIGKPVTPYMQVCGRHFSDYHFAGGAHAKVRRLKTSIAVPTLFLPRRPLDRIPTDKQKKETEERAERLNRRQCRSSDMSTETLEMRESAENDAPVVMHERSCCSNENNE</sequence>
<evidence type="ECO:0000256" key="9">
    <source>
        <dbReference type="ARBA" id="ARBA00023163"/>
    </source>
</evidence>
<dbReference type="Proteomes" id="UP000078542">
    <property type="component" value="Unassembled WGS sequence"/>
</dbReference>
<evidence type="ECO:0000256" key="13">
    <source>
        <dbReference type="SAM" id="MobiDB-lite"/>
    </source>
</evidence>
<dbReference type="SUPFAM" id="SSF57716">
    <property type="entry name" value="Glucocorticoid receptor-like (DNA-binding domain)"/>
    <property type="match status" value="1"/>
</dbReference>
<keyword evidence="7" id="KW-0175">Coiled coil</keyword>
<dbReference type="InterPro" id="IPR006612">
    <property type="entry name" value="THAP_Znf"/>
</dbReference>
<gene>
    <name evidence="15" type="ORF">ALC62_16017</name>
</gene>
<proteinExistence type="inferred from homology"/>
<keyword evidence="8 12" id="KW-0238">DNA-binding</keyword>
<feature type="compositionally biased region" description="Basic and acidic residues" evidence="13">
    <location>
        <begin position="91"/>
        <end position="112"/>
    </location>
</feature>
<evidence type="ECO:0000256" key="5">
    <source>
        <dbReference type="ARBA" id="ARBA00022833"/>
    </source>
</evidence>
<evidence type="ECO:0000256" key="2">
    <source>
        <dbReference type="ARBA" id="ARBA00006177"/>
    </source>
</evidence>
<evidence type="ECO:0000256" key="7">
    <source>
        <dbReference type="ARBA" id="ARBA00023054"/>
    </source>
</evidence>
<dbReference type="InterPro" id="IPR026516">
    <property type="entry name" value="THAP1/10"/>
</dbReference>
<keyword evidence="9" id="KW-0804">Transcription</keyword>
<evidence type="ECO:0000256" key="4">
    <source>
        <dbReference type="ARBA" id="ARBA00022771"/>
    </source>
</evidence>
<keyword evidence="5" id="KW-0862">Zinc</keyword>
<keyword evidence="6" id="KW-0805">Transcription regulation</keyword>
<dbReference type="SMART" id="SM00980">
    <property type="entry name" value="THAP"/>
    <property type="match status" value="1"/>
</dbReference>
<keyword evidence="16" id="KW-1185">Reference proteome</keyword>
<comment type="subcellular location">
    <subcellularLocation>
        <location evidence="1">Nucleus</location>
        <location evidence="1">Nucleoplasm</location>
    </subcellularLocation>
</comment>
<feature type="region of interest" description="Disordered" evidence="13">
    <location>
        <begin position="91"/>
        <end position="152"/>
    </location>
</feature>
<evidence type="ECO:0000313" key="16">
    <source>
        <dbReference type="Proteomes" id="UP000078542"/>
    </source>
</evidence>
<accession>A0A151I633</accession>
<dbReference type="PANTHER" id="PTHR46600">
    <property type="entry name" value="THAP DOMAIN-CONTAINING"/>
    <property type="match status" value="1"/>
</dbReference>
<protein>
    <recommendedName>
        <fullName evidence="14">THAP-type domain-containing protein</fullName>
    </recommendedName>
</protein>
<evidence type="ECO:0000256" key="3">
    <source>
        <dbReference type="ARBA" id="ARBA00022723"/>
    </source>
</evidence>
<comment type="similarity">
    <text evidence="2">Belongs to the THAP1 family.</text>
</comment>
<evidence type="ECO:0000259" key="14">
    <source>
        <dbReference type="PROSITE" id="PS50950"/>
    </source>
</evidence>
<keyword evidence="4 12" id="KW-0863">Zinc-finger</keyword>
<reference evidence="15 16" key="1">
    <citation type="submission" date="2016-03" db="EMBL/GenBank/DDBJ databases">
        <title>Cyphomyrmex costatus WGS genome.</title>
        <authorList>
            <person name="Nygaard S."/>
            <person name="Hu H."/>
            <person name="Boomsma J."/>
            <person name="Zhang G."/>
        </authorList>
    </citation>
    <scope>NUCLEOTIDE SEQUENCE [LARGE SCALE GENOMIC DNA]</scope>
    <source>
        <strain evidence="15">MS0001</strain>
        <tissue evidence="15">Whole body</tissue>
    </source>
</reference>
<dbReference type="GO" id="GO:0008270">
    <property type="term" value="F:zinc ion binding"/>
    <property type="evidence" value="ECO:0007669"/>
    <property type="project" value="UniProtKB-KW"/>
</dbReference>
<dbReference type="GO" id="GO:0043565">
    <property type="term" value="F:sequence-specific DNA binding"/>
    <property type="evidence" value="ECO:0007669"/>
    <property type="project" value="InterPro"/>
</dbReference>
<dbReference type="SMART" id="SM00692">
    <property type="entry name" value="DM3"/>
    <property type="match status" value="1"/>
</dbReference>
<dbReference type="AlphaFoldDB" id="A0A151I633"/>
<keyword evidence="3" id="KW-0479">Metal-binding</keyword>
<evidence type="ECO:0000256" key="1">
    <source>
        <dbReference type="ARBA" id="ARBA00004642"/>
    </source>
</evidence>
<evidence type="ECO:0000256" key="6">
    <source>
        <dbReference type="ARBA" id="ARBA00023015"/>
    </source>
</evidence>
<dbReference type="PROSITE" id="PS50950">
    <property type="entry name" value="ZF_THAP"/>
    <property type="match status" value="1"/>
</dbReference>
<evidence type="ECO:0000256" key="12">
    <source>
        <dbReference type="PROSITE-ProRule" id="PRU00309"/>
    </source>
</evidence>
<keyword evidence="10" id="KW-0539">Nucleus</keyword>
<organism evidence="15 16">
    <name type="scientific">Cyphomyrmex costatus</name>
    <dbReference type="NCBI Taxonomy" id="456900"/>
    <lineage>
        <taxon>Eukaryota</taxon>
        <taxon>Metazoa</taxon>
        <taxon>Ecdysozoa</taxon>
        <taxon>Arthropoda</taxon>
        <taxon>Hexapoda</taxon>
        <taxon>Insecta</taxon>
        <taxon>Pterygota</taxon>
        <taxon>Neoptera</taxon>
        <taxon>Endopterygota</taxon>
        <taxon>Hymenoptera</taxon>
        <taxon>Apocrita</taxon>
        <taxon>Aculeata</taxon>
        <taxon>Formicoidea</taxon>
        <taxon>Formicidae</taxon>
        <taxon>Myrmicinae</taxon>
        <taxon>Cyphomyrmex</taxon>
    </lineage>
</organism>
<name>A0A151I633_9HYME</name>